<comment type="caution">
    <text evidence="1">The sequence shown here is derived from an EMBL/GenBank/DDBJ whole genome shotgun (WGS) entry which is preliminary data.</text>
</comment>
<dbReference type="Pfam" id="PF05573">
    <property type="entry name" value="NosL"/>
    <property type="match status" value="1"/>
</dbReference>
<dbReference type="EMBL" id="JACSOD020000464">
    <property type="protein sequence ID" value="MBM6499034.1"/>
    <property type="molecule type" value="Genomic_DNA"/>
</dbReference>
<dbReference type="PROSITE" id="PS51257">
    <property type="entry name" value="PROKAR_LIPOPROTEIN"/>
    <property type="match status" value="1"/>
</dbReference>
<evidence type="ECO:0000313" key="1">
    <source>
        <dbReference type="EMBL" id="MBM6499034.1"/>
    </source>
</evidence>
<dbReference type="PANTHER" id="PTHR41247">
    <property type="entry name" value="HTH-TYPE TRANSCRIPTIONAL REPRESSOR YCNK"/>
    <property type="match status" value="1"/>
</dbReference>
<evidence type="ECO:0000313" key="2">
    <source>
        <dbReference type="Proteomes" id="UP000759529"/>
    </source>
</evidence>
<name>A0ABS2CWS4_9FLAO</name>
<gene>
    <name evidence="1" type="ORF">H9X54_006935</name>
</gene>
<dbReference type="RefSeq" id="WP_169523529.1">
    <property type="nucleotide sequence ID" value="NZ_JACSOD020000464.1"/>
</dbReference>
<dbReference type="PANTHER" id="PTHR41247:SF1">
    <property type="entry name" value="HTH-TYPE TRANSCRIPTIONAL REPRESSOR YCNK"/>
    <property type="match status" value="1"/>
</dbReference>
<sequence length="143" mass="16311">MKTLFIYMIVITTLISCNSKESVPIKLNVDTCEFCKMTISNGKFGAELITKKGRNYKFDDVACMIQFAKSNTVVPYDAFYVNDYLKDNTLIPAETAHFINGEKISSPMRGNFAAFSSVNEQMEFKKKLEAKTMTWSEVYDAYK</sequence>
<dbReference type="Proteomes" id="UP000759529">
    <property type="component" value="Unassembled WGS sequence"/>
</dbReference>
<protein>
    <submittedName>
        <fullName evidence="1">Nitrous oxide reductase accessory protein NosL</fullName>
    </submittedName>
</protein>
<dbReference type="InterPro" id="IPR008719">
    <property type="entry name" value="N2O_reductase_NosL"/>
</dbReference>
<proteinExistence type="predicted"/>
<dbReference type="SUPFAM" id="SSF160387">
    <property type="entry name" value="NosL/MerB-like"/>
    <property type="match status" value="1"/>
</dbReference>
<accession>A0ABS2CWS4</accession>
<organism evidence="1 2">
    <name type="scientific">Flavobacterium macrobrachii</name>
    <dbReference type="NCBI Taxonomy" id="591204"/>
    <lineage>
        <taxon>Bacteria</taxon>
        <taxon>Pseudomonadati</taxon>
        <taxon>Bacteroidota</taxon>
        <taxon>Flavobacteriia</taxon>
        <taxon>Flavobacteriales</taxon>
        <taxon>Flavobacteriaceae</taxon>
        <taxon>Flavobacterium</taxon>
    </lineage>
</organism>
<reference evidence="1 2" key="1">
    <citation type="submission" date="2021-02" db="EMBL/GenBank/DDBJ databases">
        <authorList>
            <person name="Jung H.S."/>
            <person name="Chun B.H."/>
            <person name="Jeon C.O."/>
        </authorList>
    </citation>
    <scope>NUCLEOTIDE SEQUENCE [LARGE SCALE GENOMIC DNA]</scope>
    <source>
        <strain evidence="1 2">LMG 25203</strain>
    </source>
</reference>
<keyword evidence="2" id="KW-1185">Reference proteome</keyword>